<comment type="caution">
    <text evidence="2">The sequence shown here is derived from an EMBL/GenBank/DDBJ whole genome shotgun (WGS) entry which is preliminary data.</text>
</comment>
<evidence type="ECO:0000259" key="1">
    <source>
        <dbReference type="Pfam" id="PF23447"/>
    </source>
</evidence>
<gene>
    <name evidence="2" type="ORF">ACFPYI_17855</name>
</gene>
<sequence length="44" mass="5232">MVKAEERDDMTWYSCEGCGLMFDVEDDAKRHEERCDAKEPTYLQ</sequence>
<evidence type="ECO:0000313" key="2">
    <source>
        <dbReference type="EMBL" id="MFC5973201.1"/>
    </source>
</evidence>
<name>A0ABD5RRU1_9EURY</name>
<dbReference type="EMBL" id="JBHSQH010000001">
    <property type="protein sequence ID" value="MFC5973201.1"/>
    <property type="molecule type" value="Genomic_DNA"/>
</dbReference>
<reference evidence="2 3" key="1">
    <citation type="journal article" date="2019" name="Int. J. Syst. Evol. Microbiol.">
        <title>The Global Catalogue of Microorganisms (GCM) 10K type strain sequencing project: providing services to taxonomists for standard genome sequencing and annotation.</title>
        <authorList>
            <consortium name="The Broad Institute Genomics Platform"/>
            <consortium name="The Broad Institute Genome Sequencing Center for Infectious Disease"/>
            <person name="Wu L."/>
            <person name="Ma J."/>
        </authorList>
    </citation>
    <scope>NUCLEOTIDE SEQUENCE [LARGE SCALE GENOMIC DNA]</scope>
    <source>
        <strain evidence="2 3">CGMCC 1.12543</strain>
    </source>
</reference>
<dbReference type="AlphaFoldDB" id="A0ABD5RRU1"/>
<dbReference type="Pfam" id="PF23447">
    <property type="entry name" value="DUF7128"/>
    <property type="match status" value="1"/>
</dbReference>
<dbReference type="RefSeq" id="WP_282594489.1">
    <property type="nucleotide sequence ID" value="NZ_JALLGW010000001.1"/>
</dbReference>
<feature type="domain" description="DUF7128" evidence="1">
    <location>
        <begin position="1"/>
        <end position="44"/>
    </location>
</feature>
<accession>A0ABD5RRU1</accession>
<keyword evidence="3" id="KW-1185">Reference proteome</keyword>
<protein>
    <recommendedName>
        <fullName evidence="1">DUF7128 domain-containing protein</fullName>
    </recommendedName>
</protein>
<evidence type="ECO:0000313" key="3">
    <source>
        <dbReference type="Proteomes" id="UP001596099"/>
    </source>
</evidence>
<dbReference type="InterPro" id="IPR055552">
    <property type="entry name" value="DUF7128"/>
</dbReference>
<dbReference type="Proteomes" id="UP001596099">
    <property type="component" value="Unassembled WGS sequence"/>
</dbReference>
<proteinExistence type="predicted"/>
<organism evidence="2 3">
    <name type="scientific">Halomarina salina</name>
    <dbReference type="NCBI Taxonomy" id="1872699"/>
    <lineage>
        <taxon>Archaea</taxon>
        <taxon>Methanobacteriati</taxon>
        <taxon>Methanobacteriota</taxon>
        <taxon>Stenosarchaea group</taxon>
        <taxon>Halobacteria</taxon>
        <taxon>Halobacteriales</taxon>
        <taxon>Natronomonadaceae</taxon>
        <taxon>Halomarina</taxon>
    </lineage>
</organism>